<comment type="caution">
    <text evidence="3">The sequence shown here is derived from an EMBL/GenBank/DDBJ whole genome shotgun (WGS) entry which is preliminary data.</text>
</comment>
<accession>A0A9D9DEL0</accession>
<keyword evidence="2" id="KW-1133">Transmembrane helix</keyword>
<evidence type="ECO:0000313" key="4">
    <source>
        <dbReference type="Proteomes" id="UP000823634"/>
    </source>
</evidence>
<keyword evidence="2" id="KW-0472">Membrane</keyword>
<sequence>MYKRQAIFAAVYVALLSGVCLLAYFIFGDPFGRIGKAGAYLWRCLCLVFAEDAKQIDPPTFQDGGDMGWMLGYASSFLYSLYAGFAFTFSAGGFAWALKEGLETMKTVFQIMVALPIAFLSLFLIKWLLFSGSDEEITADSRLVAAISKAWRKAKPVRSAIAGFLSWAKSSRLARLIFLCFAAWIFVASGLLSMALEAIGFYFAFCFSACGADPLKEIVSLFAQLLAIAMKLGWPFLSLLGAFLAWRLCRRSALNRLKRMQGANEEVADGLSVCTAITGAPGIGKTKMMTSIAVDLERSQREAAFSIIKKYASAFPWFDWPSLERWVEGEVGSRGLSNRAQIRAKLGAMWSDRADGGFFNYEPSRGEYFFDGARRISLGYAADCYAEAYFLYFPGLPLAVTNYSIRFTDTADGFGYFPLYPSASAYLDGGCRYSEAKESFSAIVDFDSRRIAKRIDESDVDAASGMDGQVEAYTEVDKERGNRNDYRGLKADGGANATNDGFNWSVKLTRHDFTIDGYPFTKILMDTQRPDSVNADLRETCEDSIFIYSKGPSENALPLFSYAKDLCALLVGAWESAYYRIRAARGPGRTCLTVCGNAISSAIRNWSLRMEKSYGYERVLFKHTVGAGTSFSGVSALEEYYFIRRKVESGLYATDCYRGLSDARKIESGKGYLDAPRYTSTSMSVAEMKRQHSYFIDKLVDQTEKSILERRQKAQEEGESDAKEENDEDLQD</sequence>
<feature type="transmembrane region" description="Helical" evidence="2">
    <location>
        <begin position="77"/>
        <end position="97"/>
    </location>
</feature>
<reference evidence="3" key="2">
    <citation type="journal article" date="2021" name="PeerJ">
        <title>Extensive microbial diversity within the chicken gut microbiome revealed by metagenomics and culture.</title>
        <authorList>
            <person name="Gilroy R."/>
            <person name="Ravi A."/>
            <person name="Getino M."/>
            <person name="Pursley I."/>
            <person name="Horton D.L."/>
            <person name="Alikhan N.F."/>
            <person name="Baker D."/>
            <person name="Gharbi K."/>
            <person name="Hall N."/>
            <person name="Watson M."/>
            <person name="Adriaenssens E.M."/>
            <person name="Foster-Nyarko E."/>
            <person name="Jarju S."/>
            <person name="Secka A."/>
            <person name="Antonio M."/>
            <person name="Oren A."/>
            <person name="Chaudhuri R.R."/>
            <person name="La Ragione R."/>
            <person name="Hildebrand F."/>
            <person name="Pallen M.J."/>
        </authorList>
    </citation>
    <scope>NUCLEOTIDE SEQUENCE</scope>
    <source>
        <strain evidence="3">17113</strain>
    </source>
</reference>
<feature type="transmembrane region" description="Helical" evidence="2">
    <location>
        <begin position="225"/>
        <end position="249"/>
    </location>
</feature>
<evidence type="ECO:0000313" key="3">
    <source>
        <dbReference type="EMBL" id="MBO8426137.1"/>
    </source>
</evidence>
<feature type="transmembrane region" description="Helical" evidence="2">
    <location>
        <begin position="109"/>
        <end position="129"/>
    </location>
</feature>
<feature type="region of interest" description="Disordered" evidence="1">
    <location>
        <begin position="707"/>
        <end position="732"/>
    </location>
</feature>
<evidence type="ECO:0000256" key="2">
    <source>
        <dbReference type="SAM" id="Phobius"/>
    </source>
</evidence>
<keyword evidence="2" id="KW-0812">Transmembrane</keyword>
<proteinExistence type="predicted"/>
<evidence type="ECO:0000256" key="1">
    <source>
        <dbReference type="SAM" id="MobiDB-lite"/>
    </source>
</evidence>
<feature type="transmembrane region" description="Helical" evidence="2">
    <location>
        <begin position="6"/>
        <end position="27"/>
    </location>
</feature>
<feature type="transmembrane region" description="Helical" evidence="2">
    <location>
        <begin position="176"/>
        <end position="205"/>
    </location>
</feature>
<dbReference type="AlphaFoldDB" id="A0A9D9DEL0"/>
<organism evidence="3 4">
    <name type="scientific">Candidatus Alloenteromonas pullistercoris</name>
    <dbReference type="NCBI Taxonomy" id="2840785"/>
    <lineage>
        <taxon>Bacteria</taxon>
        <taxon>Bacillati</taxon>
        <taxon>Bacillota</taxon>
        <taxon>Bacillota incertae sedis</taxon>
        <taxon>Candidatus Alloenteromonas</taxon>
    </lineage>
</organism>
<dbReference type="Proteomes" id="UP000823634">
    <property type="component" value="Unassembled WGS sequence"/>
</dbReference>
<protein>
    <submittedName>
        <fullName evidence="3">Uncharacterized protein</fullName>
    </submittedName>
</protein>
<feature type="compositionally biased region" description="Basic and acidic residues" evidence="1">
    <location>
        <begin position="707"/>
        <end position="723"/>
    </location>
</feature>
<name>A0A9D9DEL0_9FIRM</name>
<gene>
    <name evidence="3" type="ORF">IAC61_02305</name>
</gene>
<dbReference type="EMBL" id="JADINA010000017">
    <property type="protein sequence ID" value="MBO8426137.1"/>
    <property type="molecule type" value="Genomic_DNA"/>
</dbReference>
<reference evidence="3" key="1">
    <citation type="submission" date="2020-10" db="EMBL/GenBank/DDBJ databases">
        <authorList>
            <person name="Gilroy R."/>
        </authorList>
    </citation>
    <scope>NUCLEOTIDE SEQUENCE</scope>
    <source>
        <strain evidence="3">17113</strain>
    </source>
</reference>